<feature type="signal peptide" evidence="1">
    <location>
        <begin position="1"/>
        <end position="19"/>
    </location>
</feature>
<evidence type="ECO:0000313" key="2">
    <source>
        <dbReference type="EMBL" id="RWR96287.1"/>
    </source>
</evidence>
<dbReference type="InterPro" id="IPR032675">
    <property type="entry name" value="LRR_dom_sf"/>
</dbReference>
<dbReference type="PANTHER" id="PTHR48006">
    <property type="entry name" value="LEUCINE-RICH REPEAT-CONTAINING PROTEIN DDB_G0281931-RELATED"/>
    <property type="match status" value="1"/>
</dbReference>
<dbReference type="EMBL" id="QPKB01000012">
    <property type="protein sequence ID" value="RWR96287.1"/>
    <property type="molecule type" value="Genomic_DNA"/>
</dbReference>
<dbReference type="PANTHER" id="PTHR48006:SF81">
    <property type="entry name" value="PROTEIN KINASE DOMAIN-CONTAINING PROTEIN"/>
    <property type="match status" value="1"/>
</dbReference>
<dbReference type="Proteomes" id="UP000283530">
    <property type="component" value="Unassembled WGS sequence"/>
</dbReference>
<dbReference type="InterPro" id="IPR051824">
    <property type="entry name" value="LRR_Rcpt-Like_S/T_Kinase"/>
</dbReference>
<organism evidence="2 3">
    <name type="scientific">Cinnamomum micranthum f. kanehirae</name>
    <dbReference type="NCBI Taxonomy" id="337451"/>
    <lineage>
        <taxon>Eukaryota</taxon>
        <taxon>Viridiplantae</taxon>
        <taxon>Streptophyta</taxon>
        <taxon>Embryophyta</taxon>
        <taxon>Tracheophyta</taxon>
        <taxon>Spermatophyta</taxon>
        <taxon>Magnoliopsida</taxon>
        <taxon>Magnoliidae</taxon>
        <taxon>Laurales</taxon>
        <taxon>Lauraceae</taxon>
        <taxon>Cinnamomum</taxon>
    </lineage>
</organism>
<keyword evidence="1" id="KW-0732">Signal</keyword>
<reference evidence="2 3" key="1">
    <citation type="journal article" date="2019" name="Nat. Plants">
        <title>Stout camphor tree genome fills gaps in understanding of flowering plant genome evolution.</title>
        <authorList>
            <person name="Chaw S.M."/>
            <person name="Liu Y.C."/>
            <person name="Wu Y.W."/>
            <person name="Wang H.Y."/>
            <person name="Lin C.I."/>
            <person name="Wu C.S."/>
            <person name="Ke H.M."/>
            <person name="Chang L.Y."/>
            <person name="Hsu C.Y."/>
            <person name="Yang H.T."/>
            <person name="Sudianto E."/>
            <person name="Hsu M.H."/>
            <person name="Wu K.P."/>
            <person name="Wang L.N."/>
            <person name="Leebens-Mack J.H."/>
            <person name="Tsai I.J."/>
        </authorList>
    </citation>
    <scope>NUCLEOTIDE SEQUENCE [LARGE SCALE GENOMIC DNA]</scope>
    <source>
        <strain evidence="3">cv. Chaw 1501</strain>
        <tissue evidence="2">Young leaves</tissue>
    </source>
</reference>
<comment type="caution">
    <text evidence="2">The sequence shown here is derived from an EMBL/GenBank/DDBJ whole genome shotgun (WGS) entry which is preliminary data.</text>
</comment>
<sequence length="276" mass="30218">MLMHGLLLAFSCFAAFGFGATLLPDEEVAALRQIAQTLGKNWNFSTDPCSGESGWVGPTPTLGFVNAVTCNCSYQNNTVCHIVSIVLTGQNLQGVLPPELVNLPYLQEIDLRRNYLNGTIPKEWGSMQLVTISLLGNRLSGPIPKEIGNISTLKELRLIANQFSGTLPPELGNLVNLEQLRISGNHFTGKIPDFIQNWTQLEELQIQGSGLQGPIPFGISLLKNLTELRISDINGMASAFPLLSNMKEMNRLILRNCNLTGPIPEYIWAMAKLGTL</sequence>
<keyword evidence="2" id="KW-0418">Kinase</keyword>
<dbReference type="STRING" id="337451.A0A3S4PY10"/>
<dbReference type="Pfam" id="PF00560">
    <property type="entry name" value="LRR_1"/>
    <property type="match status" value="4"/>
</dbReference>
<keyword evidence="3" id="KW-1185">Reference proteome</keyword>
<evidence type="ECO:0000256" key="1">
    <source>
        <dbReference type="SAM" id="SignalP"/>
    </source>
</evidence>
<dbReference type="FunFam" id="3.80.10.10:FF:000452">
    <property type="entry name" value="Probable LRR receptor-like serine/threonine-protein kinase RFK1"/>
    <property type="match status" value="1"/>
</dbReference>
<dbReference type="SUPFAM" id="SSF52058">
    <property type="entry name" value="L domain-like"/>
    <property type="match status" value="1"/>
</dbReference>
<accession>A0A3S4PY10</accession>
<gene>
    <name evidence="2" type="ORF">CKAN_02566800</name>
</gene>
<dbReference type="GO" id="GO:0016301">
    <property type="term" value="F:kinase activity"/>
    <property type="evidence" value="ECO:0007669"/>
    <property type="project" value="UniProtKB-KW"/>
</dbReference>
<evidence type="ECO:0000313" key="3">
    <source>
        <dbReference type="Proteomes" id="UP000283530"/>
    </source>
</evidence>
<dbReference type="OrthoDB" id="1897577at2759"/>
<dbReference type="InterPro" id="IPR001611">
    <property type="entry name" value="Leu-rich_rpt"/>
</dbReference>
<protein>
    <submittedName>
        <fullName evidence="2">Putative leucine-rich repeat receptor-like serine/threonine-protein kinase</fullName>
    </submittedName>
</protein>
<name>A0A3S4PY10_9MAGN</name>
<dbReference type="Gene3D" id="3.80.10.10">
    <property type="entry name" value="Ribonuclease Inhibitor"/>
    <property type="match status" value="2"/>
</dbReference>
<keyword evidence="2" id="KW-0808">Transferase</keyword>
<keyword evidence="2" id="KW-0675">Receptor</keyword>
<dbReference type="AlphaFoldDB" id="A0A3S4PY10"/>
<proteinExistence type="predicted"/>
<feature type="chain" id="PRO_5018553464" evidence="1">
    <location>
        <begin position="20"/>
        <end position="276"/>
    </location>
</feature>